<evidence type="ECO:0000256" key="1">
    <source>
        <dbReference type="SAM" id="Phobius"/>
    </source>
</evidence>
<protein>
    <submittedName>
        <fullName evidence="3">Putative Flp pilus-assembly TadE/G-like</fullName>
    </submittedName>
</protein>
<organism evidence="3 4">
    <name type="scientific">Lutimaribacter saemankumensis</name>
    <dbReference type="NCBI Taxonomy" id="490829"/>
    <lineage>
        <taxon>Bacteria</taxon>
        <taxon>Pseudomonadati</taxon>
        <taxon>Pseudomonadota</taxon>
        <taxon>Alphaproteobacteria</taxon>
        <taxon>Rhodobacterales</taxon>
        <taxon>Roseobacteraceae</taxon>
        <taxon>Lutimaribacter</taxon>
    </lineage>
</organism>
<dbReference type="Proteomes" id="UP000199340">
    <property type="component" value="Unassembled WGS sequence"/>
</dbReference>
<evidence type="ECO:0000259" key="2">
    <source>
        <dbReference type="Pfam" id="PF13400"/>
    </source>
</evidence>
<name>A0A1G8ID46_9RHOB</name>
<dbReference type="SUPFAM" id="SSF53300">
    <property type="entry name" value="vWA-like"/>
    <property type="match status" value="1"/>
</dbReference>
<dbReference type="Gene3D" id="3.40.50.410">
    <property type="entry name" value="von Willebrand factor, type A domain"/>
    <property type="match status" value="1"/>
</dbReference>
<dbReference type="InterPro" id="IPR028087">
    <property type="entry name" value="Tad_N"/>
</dbReference>
<accession>A0A1G8ID46</accession>
<sequence length="484" mass="54267">MANGHVVMGLGSAEKRRSTRDAMQFIWRFSRDESGIITAQNILMVMMFLMLGGLGVDMMRHEMVRTQLQSTLDRAVLAAADLDQTLEPEAVVADYFAKSGMGDYLSSVQTSEGLGFRNVYAEAEIELKTTLMHLAGIKTLTAPAAGAAEERIPNVEISMVLDVSGSMGPAGSSKMESMKNAAKTFVRTVLGDSYGERGDDVSISLIPYSEHVNIGKDLFELLDTKKHHKHGFSYCVEIPDGHMEQTWLNQGHQFEQVQHYQWNYHGDRFDTSNTVCPRDSWAEVTTFSRDPEQLINQIDQFTGRAGTSIFLGMKWGVALLDPDSNNLVKGMIAKAQADSAFAARPASFEDENTLKIVILMTDGENQSSYRIAPWYYKNESHYVHWNNNNFWGYLYTKVKKHYNNWYLKYYEPATGDRLTADTCNIANERGIQVYTIAFEVSGHGADVMRDCASSPSHFIEANGDTIEDDFKSIGLQINKLRLTQ</sequence>
<dbReference type="EMBL" id="FNEB01000001">
    <property type="protein sequence ID" value="SDI16816.1"/>
    <property type="molecule type" value="Genomic_DNA"/>
</dbReference>
<feature type="transmembrane region" description="Helical" evidence="1">
    <location>
        <begin position="36"/>
        <end position="56"/>
    </location>
</feature>
<dbReference type="Pfam" id="PF13400">
    <property type="entry name" value="Tad"/>
    <property type="match status" value="1"/>
</dbReference>
<keyword evidence="1" id="KW-0472">Membrane</keyword>
<evidence type="ECO:0000313" key="3">
    <source>
        <dbReference type="EMBL" id="SDI16816.1"/>
    </source>
</evidence>
<gene>
    <name evidence="3" type="ORF">SAMN05421850_101870</name>
</gene>
<keyword evidence="1" id="KW-1133">Transmembrane helix</keyword>
<dbReference type="AlphaFoldDB" id="A0A1G8ID46"/>
<reference evidence="3 4" key="1">
    <citation type="submission" date="2016-10" db="EMBL/GenBank/DDBJ databases">
        <authorList>
            <person name="de Groot N.N."/>
        </authorList>
    </citation>
    <scope>NUCLEOTIDE SEQUENCE [LARGE SCALE GENOMIC DNA]</scope>
    <source>
        <strain evidence="3 4">DSM 28010</strain>
    </source>
</reference>
<keyword evidence="1" id="KW-0812">Transmembrane</keyword>
<proteinExistence type="predicted"/>
<dbReference type="InterPro" id="IPR036465">
    <property type="entry name" value="vWFA_dom_sf"/>
</dbReference>
<dbReference type="CDD" id="cd00198">
    <property type="entry name" value="vWFA"/>
    <property type="match status" value="1"/>
</dbReference>
<evidence type="ECO:0000313" key="4">
    <source>
        <dbReference type="Proteomes" id="UP000199340"/>
    </source>
</evidence>
<dbReference type="STRING" id="490829.SAMN05421850_101870"/>
<keyword evidence="4" id="KW-1185">Reference proteome</keyword>
<feature type="domain" description="Putative Flp pilus-assembly TadG-like N-terminal" evidence="2">
    <location>
        <begin position="43"/>
        <end position="80"/>
    </location>
</feature>